<keyword evidence="2 7" id="KW-0699">rRNA-binding</keyword>
<dbReference type="GO" id="GO:0003735">
    <property type="term" value="F:structural constituent of ribosome"/>
    <property type="evidence" value="ECO:0007669"/>
    <property type="project" value="InterPro"/>
</dbReference>
<evidence type="ECO:0000256" key="1">
    <source>
        <dbReference type="ARBA" id="ARBA00007116"/>
    </source>
</evidence>
<evidence type="ECO:0000256" key="4">
    <source>
        <dbReference type="ARBA" id="ARBA00022980"/>
    </source>
</evidence>
<dbReference type="InterPro" id="IPR004389">
    <property type="entry name" value="Ribosomal_uL18_bac-type"/>
</dbReference>
<dbReference type="InterPro" id="IPR057268">
    <property type="entry name" value="Ribosomal_L18"/>
</dbReference>
<evidence type="ECO:0000313" key="8">
    <source>
        <dbReference type="EMBL" id="AYQ74033.1"/>
    </source>
</evidence>
<dbReference type="EMBL" id="CP033433">
    <property type="protein sequence ID" value="AYQ74033.1"/>
    <property type="molecule type" value="Genomic_DNA"/>
</dbReference>
<reference evidence="8 9" key="1">
    <citation type="submission" date="2018-10" db="EMBL/GenBank/DDBJ databases">
        <title>Genome Sequence of Cohnella sp.</title>
        <authorList>
            <person name="Srinivasan S."/>
            <person name="Kim M.K."/>
        </authorList>
    </citation>
    <scope>NUCLEOTIDE SEQUENCE [LARGE SCALE GENOMIC DNA]</scope>
    <source>
        <strain evidence="8 9">18JY8-7</strain>
    </source>
</reference>
<comment type="subunit">
    <text evidence="7">Part of the 50S ribosomal subunit; part of the 5S rRNA/L5/L18/L25 subcomplex. Contacts the 5S and 23S rRNAs.</text>
</comment>
<accession>A0A3G3K0R6</accession>
<keyword evidence="5 7" id="KW-0687">Ribonucleoprotein</keyword>
<evidence type="ECO:0000256" key="5">
    <source>
        <dbReference type="ARBA" id="ARBA00023274"/>
    </source>
</evidence>
<dbReference type="Pfam" id="PF00861">
    <property type="entry name" value="Ribosomal_L18p"/>
    <property type="match status" value="1"/>
</dbReference>
<dbReference type="AlphaFoldDB" id="A0A3G3K0R6"/>
<gene>
    <name evidence="7" type="primary">rplR</name>
    <name evidence="8" type="ORF">EAV92_16565</name>
</gene>
<dbReference type="NCBIfam" id="TIGR00060">
    <property type="entry name" value="L18_bact"/>
    <property type="match status" value="1"/>
</dbReference>
<organism evidence="8 9">
    <name type="scientific">Cohnella candidum</name>
    <dbReference type="NCBI Taxonomy" id="2674991"/>
    <lineage>
        <taxon>Bacteria</taxon>
        <taxon>Bacillati</taxon>
        <taxon>Bacillota</taxon>
        <taxon>Bacilli</taxon>
        <taxon>Bacillales</taxon>
        <taxon>Paenibacillaceae</taxon>
        <taxon>Cohnella</taxon>
    </lineage>
</organism>
<comment type="function">
    <text evidence="7">This is one of the proteins that bind and probably mediate the attachment of the 5S RNA into the large ribosomal subunit, where it forms part of the central protuberance.</text>
</comment>
<dbReference type="PANTHER" id="PTHR12899">
    <property type="entry name" value="39S RIBOSOMAL PROTEIN L18, MITOCHONDRIAL"/>
    <property type="match status" value="1"/>
</dbReference>
<dbReference type="GO" id="GO:0008097">
    <property type="term" value="F:5S rRNA binding"/>
    <property type="evidence" value="ECO:0007669"/>
    <property type="project" value="TreeGrafter"/>
</dbReference>
<dbReference type="HAMAP" id="MF_01337_B">
    <property type="entry name" value="Ribosomal_uL18_B"/>
    <property type="match status" value="1"/>
</dbReference>
<dbReference type="GO" id="GO:0022625">
    <property type="term" value="C:cytosolic large ribosomal subunit"/>
    <property type="evidence" value="ECO:0007669"/>
    <property type="project" value="TreeGrafter"/>
</dbReference>
<dbReference type="RefSeq" id="WP_123042116.1">
    <property type="nucleotide sequence ID" value="NZ_CP033433.1"/>
</dbReference>
<evidence type="ECO:0000256" key="7">
    <source>
        <dbReference type="HAMAP-Rule" id="MF_01337"/>
    </source>
</evidence>
<dbReference type="FunFam" id="3.30.420.100:FF:000001">
    <property type="entry name" value="50S ribosomal protein L18"/>
    <property type="match status" value="1"/>
</dbReference>
<dbReference type="InterPro" id="IPR005484">
    <property type="entry name" value="Ribosomal_uL18_bac/plant/anim"/>
</dbReference>
<evidence type="ECO:0000256" key="2">
    <source>
        <dbReference type="ARBA" id="ARBA00022730"/>
    </source>
</evidence>
<dbReference type="GO" id="GO:0006412">
    <property type="term" value="P:translation"/>
    <property type="evidence" value="ECO:0007669"/>
    <property type="project" value="UniProtKB-UniRule"/>
</dbReference>
<evidence type="ECO:0000256" key="3">
    <source>
        <dbReference type="ARBA" id="ARBA00022884"/>
    </source>
</evidence>
<dbReference type="PANTHER" id="PTHR12899:SF3">
    <property type="entry name" value="LARGE RIBOSOMAL SUBUNIT PROTEIN UL18M"/>
    <property type="match status" value="1"/>
</dbReference>
<dbReference type="CDD" id="cd00432">
    <property type="entry name" value="Ribosomal_L18_L5e"/>
    <property type="match status" value="1"/>
</dbReference>
<dbReference type="Proteomes" id="UP000269097">
    <property type="component" value="Chromosome"/>
</dbReference>
<dbReference type="KEGG" id="coh:EAV92_16565"/>
<sequence>MITKGDKNKARLKRHLRVRKKISGTTVRPRLSVYRSSKHIYVQLIDDETGVTLASASTVDKELAGQVSNGGNVEAARKVGELIAQRAKAKGFENVVFDRGGYLYHGRIQALADAAREAGLQF</sequence>
<comment type="similarity">
    <text evidence="1 7">Belongs to the universal ribosomal protein uL18 family.</text>
</comment>
<dbReference type="Gene3D" id="3.30.420.100">
    <property type="match status" value="1"/>
</dbReference>
<proteinExistence type="inferred from homology"/>
<dbReference type="SUPFAM" id="SSF53137">
    <property type="entry name" value="Translational machinery components"/>
    <property type="match status" value="1"/>
</dbReference>
<keyword evidence="9" id="KW-1185">Reference proteome</keyword>
<keyword evidence="3 7" id="KW-0694">RNA-binding</keyword>
<protein>
    <recommendedName>
        <fullName evidence="6 7">Large ribosomal subunit protein uL18</fullName>
    </recommendedName>
</protein>
<keyword evidence="4 7" id="KW-0689">Ribosomal protein</keyword>
<evidence type="ECO:0000256" key="6">
    <source>
        <dbReference type="ARBA" id="ARBA00035197"/>
    </source>
</evidence>
<name>A0A3G3K0R6_9BACL</name>
<evidence type="ECO:0000313" key="9">
    <source>
        <dbReference type="Proteomes" id="UP000269097"/>
    </source>
</evidence>